<dbReference type="SMART" id="SM00530">
    <property type="entry name" value="HTH_XRE"/>
    <property type="match status" value="1"/>
</dbReference>
<name>A0A975BCP1_9BACT</name>
<evidence type="ECO:0000259" key="2">
    <source>
        <dbReference type="PROSITE" id="PS50943"/>
    </source>
</evidence>
<dbReference type="InterPro" id="IPR013096">
    <property type="entry name" value="Cupin_2"/>
</dbReference>
<dbReference type="Pfam" id="PF07883">
    <property type="entry name" value="Cupin_2"/>
    <property type="match status" value="1"/>
</dbReference>
<dbReference type="Pfam" id="PF12844">
    <property type="entry name" value="HTH_19"/>
    <property type="match status" value="1"/>
</dbReference>
<dbReference type="AlphaFoldDB" id="A0A975BCP1"/>
<dbReference type="SUPFAM" id="SSF47413">
    <property type="entry name" value="lambda repressor-like DNA-binding domains"/>
    <property type="match status" value="1"/>
</dbReference>
<evidence type="ECO:0000313" key="3">
    <source>
        <dbReference type="EMBL" id="QTA83047.1"/>
    </source>
</evidence>
<protein>
    <submittedName>
        <fullName evidence="3">HTH domain-containing protein, Cro/C1-type</fullName>
    </submittedName>
</protein>
<keyword evidence="1" id="KW-0238">DNA-binding</keyword>
<gene>
    <name evidence="3" type="ORF">dnl_54400</name>
</gene>
<dbReference type="EMBL" id="CP061799">
    <property type="protein sequence ID" value="QTA83047.1"/>
    <property type="molecule type" value="Genomic_DNA"/>
</dbReference>
<dbReference type="KEGG" id="dli:dnl_54400"/>
<reference evidence="3" key="1">
    <citation type="journal article" date="2021" name="Microb. Physiol.">
        <title>Proteogenomic Insights into the Physiology of Marine, Sulfate-Reducing, Filamentous Desulfonema limicola and Desulfonema magnum.</title>
        <authorList>
            <person name="Schnaars V."/>
            <person name="Wohlbrand L."/>
            <person name="Scheve S."/>
            <person name="Hinrichs C."/>
            <person name="Reinhardt R."/>
            <person name="Rabus R."/>
        </authorList>
    </citation>
    <scope>NUCLEOTIDE SEQUENCE</scope>
    <source>
        <strain evidence="3">5ac10</strain>
    </source>
</reference>
<dbReference type="CDD" id="cd00093">
    <property type="entry name" value="HTH_XRE"/>
    <property type="match status" value="1"/>
</dbReference>
<dbReference type="Proteomes" id="UP000663720">
    <property type="component" value="Chromosome"/>
</dbReference>
<dbReference type="PANTHER" id="PTHR46797">
    <property type="entry name" value="HTH-TYPE TRANSCRIPTIONAL REGULATOR"/>
    <property type="match status" value="1"/>
</dbReference>
<keyword evidence="4" id="KW-1185">Reference proteome</keyword>
<accession>A0A975BCP1</accession>
<proteinExistence type="predicted"/>
<dbReference type="RefSeq" id="WP_207688894.1">
    <property type="nucleotide sequence ID" value="NZ_CP061799.1"/>
</dbReference>
<feature type="domain" description="HTH cro/C1-type" evidence="2">
    <location>
        <begin position="16"/>
        <end position="70"/>
    </location>
</feature>
<dbReference type="PROSITE" id="PS50943">
    <property type="entry name" value="HTH_CROC1"/>
    <property type="match status" value="1"/>
</dbReference>
<evidence type="ECO:0000256" key="1">
    <source>
        <dbReference type="ARBA" id="ARBA00023125"/>
    </source>
</evidence>
<dbReference type="GO" id="GO:0003677">
    <property type="term" value="F:DNA binding"/>
    <property type="evidence" value="ECO:0007669"/>
    <property type="project" value="UniProtKB-KW"/>
</dbReference>
<dbReference type="Gene3D" id="2.60.120.10">
    <property type="entry name" value="Jelly Rolls"/>
    <property type="match status" value="1"/>
</dbReference>
<dbReference type="GO" id="GO:0005829">
    <property type="term" value="C:cytosol"/>
    <property type="evidence" value="ECO:0007669"/>
    <property type="project" value="TreeGrafter"/>
</dbReference>
<dbReference type="Gene3D" id="1.10.260.40">
    <property type="entry name" value="lambda repressor-like DNA-binding domains"/>
    <property type="match status" value="1"/>
</dbReference>
<sequence>MEQIESDNLPPLGETIKKIRTEKRISFDTLAKETGFSIDFLMKIENGETVLSIGNLLKISRAIGVESGFLFQEKGAKRNNRITAHTRRTDNYAYETLSPGTENKHLKAFKVSIEGNTEHKGVSNQHIGEEFIYVLSGSVEVVIGDYATIVNQGESLHFNSGIHHTMRNISETRTEFIAILYTP</sequence>
<dbReference type="PANTHER" id="PTHR46797:SF19">
    <property type="entry name" value="BLL2473 PROTEIN"/>
    <property type="match status" value="1"/>
</dbReference>
<dbReference type="SUPFAM" id="SSF51182">
    <property type="entry name" value="RmlC-like cupins"/>
    <property type="match status" value="1"/>
</dbReference>
<dbReference type="InterPro" id="IPR001387">
    <property type="entry name" value="Cro/C1-type_HTH"/>
</dbReference>
<organism evidence="3 4">
    <name type="scientific">Desulfonema limicola</name>
    <dbReference type="NCBI Taxonomy" id="45656"/>
    <lineage>
        <taxon>Bacteria</taxon>
        <taxon>Pseudomonadati</taxon>
        <taxon>Thermodesulfobacteriota</taxon>
        <taxon>Desulfobacteria</taxon>
        <taxon>Desulfobacterales</taxon>
        <taxon>Desulfococcaceae</taxon>
        <taxon>Desulfonema</taxon>
    </lineage>
</organism>
<dbReference type="InterPro" id="IPR050807">
    <property type="entry name" value="TransReg_Diox_bact_type"/>
</dbReference>
<dbReference type="InterPro" id="IPR010982">
    <property type="entry name" value="Lambda_DNA-bd_dom_sf"/>
</dbReference>
<dbReference type="InterPro" id="IPR011051">
    <property type="entry name" value="RmlC_Cupin_sf"/>
</dbReference>
<dbReference type="GO" id="GO:0003700">
    <property type="term" value="F:DNA-binding transcription factor activity"/>
    <property type="evidence" value="ECO:0007669"/>
    <property type="project" value="TreeGrafter"/>
</dbReference>
<evidence type="ECO:0000313" key="4">
    <source>
        <dbReference type="Proteomes" id="UP000663720"/>
    </source>
</evidence>
<dbReference type="InterPro" id="IPR014710">
    <property type="entry name" value="RmlC-like_jellyroll"/>
</dbReference>
<dbReference type="CDD" id="cd02209">
    <property type="entry name" value="cupin_XRE_C"/>
    <property type="match status" value="1"/>
</dbReference>